<dbReference type="InterPro" id="IPR051161">
    <property type="entry name" value="Mannose-6P_isomerase_type2"/>
</dbReference>
<dbReference type="Pfam" id="PF00483">
    <property type="entry name" value="NTP_transferase"/>
    <property type="match status" value="1"/>
</dbReference>
<protein>
    <recommendedName>
        <fullName evidence="2">mannose-1-phosphate guanylyltransferase</fullName>
        <ecNumber evidence="2">2.7.7.13</ecNumber>
    </recommendedName>
</protein>
<evidence type="ECO:0000256" key="6">
    <source>
        <dbReference type="ARBA" id="ARBA00023134"/>
    </source>
</evidence>
<name>A0ABV6I366_9RHOB</name>
<dbReference type="InterPro" id="IPR014710">
    <property type="entry name" value="RmlC-like_jellyroll"/>
</dbReference>
<dbReference type="EC" id="2.7.7.13" evidence="2"/>
<evidence type="ECO:0000256" key="4">
    <source>
        <dbReference type="ARBA" id="ARBA00022695"/>
    </source>
</evidence>
<dbReference type="Gene3D" id="2.60.120.10">
    <property type="entry name" value="Jelly Rolls"/>
    <property type="match status" value="1"/>
</dbReference>
<organism evidence="12 13">
    <name type="scientific">Paracoccus niistensis</name>
    <dbReference type="NCBI Taxonomy" id="632935"/>
    <lineage>
        <taxon>Bacteria</taxon>
        <taxon>Pseudomonadati</taxon>
        <taxon>Pseudomonadota</taxon>
        <taxon>Alphaproteobacteria</taxon>
        <taxon>Rhodobacterales</taxon>
        <taxon>Paracoccaceae</taxon>
        <taxon>Paracoccus</taxon>
    </lineage>
</organism>
<dbReference type="Pfam" id="PF22640">
    <property type="entry name" value="ManC_GMP_beta-helix"/>
    <property type="match status" value="1"/>
</dbReference>
<evidence type="ECO:0000259" key="10">
    <source>
        <dbReference type="Pfam" id="PF01050"/>
    </source>
</evidence>
<comment type="catalytic activity">
    <reaction evidence="7">
        <text>alpha-D-mannose 1-phosphate + GTP + H(+) = GDP-alpha-D-mannose + diphosphate</text>
        <dbReference type="Rhea" id="RHEA:15229"/>
        <dbReference type="ChEBI" id="CHEBI:15378"/>
        <dbReference type="ChEBI" id="CHEBI:33019"/>
        <dbReference type="ChEBI" id="CHEBI:37565"/>
        <dbReference type="ChEBI" id="CHEBI:57527"/>
        <dbReference type="ChEBI" id="CHEBI:58409"/>
        <dbReference type="EC" id="2.7.7.13"/>
    </reaction>
</comment>
<dbReference type="CDD" id="cd02509">
    <property type="entry name" value="GDP-M1P_Guanylyltransferase"/>
    <property type="match status" value="1"/>
</dbReference>
<keyword evidence="6" id="KW-0342">GTP-binding</keyword>
<comment type="caution">
    <text evidence="12">The sequence shown here is derived from an EMBL/GenBank/DDBJ whole genome shotgun (WGS) entry which is preliminary data.</text>
</comment>
<dbReference type="NCBIfam" id="TIGR01479">
    <property type="entry name" value="GMP_PMI"/>
    <property type="match status" value="1"/>
</dbReference>
<evidence type="ECO:0000259" key="9">
    <source>
        <dbReference type="Pfam" id="PF00483"/>
    </source>
</evidence>
<keyword evidence="13" id="KW-1185">Reference proteome</keyword>
<dbReference type="InterPro" id="IPR011051">
    <property type="entry name" value="RmlC_Cupin_sf"/>
</dbReference>
<dbReference type="CDD" id="cd02213">
    <property type="entry name" value="cupin_PMI_typeII_C"/>
    <property type="match status" value="1"/>
</dbReference>
<dbReference type="InterPro" id="IPR006375">
    <property type="entry name" value="Man1P_GuaTrfase/Man6P_Isoase"/>
</dbReference>
<dbReference type="InterPro" id="IPR005835">
    <property type="entry name" value="NTP_transferase_dom"/>
</dbReference>
<evidence type="ECO:0000256" key="5">
    <source>
        <dbReference type="ARBA" id="ARBA00022741"/>
    </source>
</evidence>
<evidence type="ECO:0000256" key="1">
    <source>
        <dbReference type="ARBA" id="ARBA00006115"/>
    </source>
</evidence>
<dbReference type="InterPro" id="IPR029044">
    <property type="entry name" value="Nucleotide-diphossugar_trans"/>
</dbReference>
<dbReference type="Gene3D" id="3.90.550.10">
    <property type="entry name" value="Spore Coat Polysaccharide Biosynthesis Protein SpsA, Chain A"/>
    <property type="match status" value="1"/>
</dbReference>
<evidence type="ECO:0000256" key="3">
    <source>
        <dbReference type="ARBA" id="ARBA00022679"/>
    </source>
</evidence>
<dbReference type="PANTHER" id="PTHR46390:SF1">
    <property type="entry name" value="MANNOSE-1-PHOSPHATE GUANYLYLTRANSFERASE"/>
    <property type="match status" value="1"/>
</dbReference>
<accession>A0ABV6I366</accession>
<feature type="domain" description="Mannose-6-phosphate isomerase type II C-terminal" evidence="10">
    <location>
        <begin position="360"/>
        <end position="470"/>
    </location>
</feature>
<proteinExistence type="inferred from homology"/>
<keyword evidence="3 12" id="KW-0808">Transferase</keyword>
<evidence type="ECO:0000313" key="13">
    <source>
        <dbReference type="Proteomes" id="UP001589799"/>
    </source>
</evidence>
<dbReference type="RefSeq" id="WP_377698327.1">
    <property type="nucleotide sequence ID" value="NZ_JBHLWE010000019.1"/>
</dbReference>
<evidence type="ECO:0000256" key="2">
    <source>
        <dbReference type="ARBA" id="ARBA00012387"/>
    </source>
</evidence>
<keyword evidence="12" id="KW-0413">Isomerase</keyword>
<evidence type="ECO:0000256" key="8">
    <source>
        <dbReference type="RuleBase" id="RU004190"/>
    </source>
</evidence>
<sequence length="475" mass="52236">MTRVIPVLLSGGSGTRLWPVSRKSFPKQFAPLVGEQSLFQASARRLSGPRYAEPLVLTNADFRFIVTEQLAEIGINPAAILIEPAGRNTAPAILAAALHLAESDPDALLLVAPSDHVVPDAEAFGRAVGQGLPLAREGRIVTFGIEPDRPETGYGYLELHGDPRDGPAPLRRFVEKPDADTARAMLAEGRFLWNAGIFLFTARTMIEAFRAHAPEFLEPVQAALAQARQDLGFLRLAPEPWNGLPDLSIDYAVMEKAENLSVVRFAEHWSDLGGWDAVWREAQVDAPAWRGVIADERSTAIDCDNVLLRSDDEDMQIVGIGLKDMMVVATGDAVLVAGMDRAQDVRQVVSALKAKGARQAERFLRDHRPWGWFETLVMGERFQVKRIVVHPGASLSLQSHVHRSEHWIVVSGTAKVTVDDKVSLVTENQSIYVPLGAVHRMENPGKVPMVLIEVQTGVYLGEDDIIRYEDAYART</sequence>
<dbReference type="GO" id="GO:0004476">
    <property type="term" value="F:mannose-6-phosphate isomerase activity"/>
    <property type="evidence" value="ECO:0007669"/>
    <property type="project" value="UniProtKB-EC"/>
</dbReference>
<reference evidence="12 13" key="1">
    <citation type="submission" date="2024-09" db="EMBL/GenBank/DDBJ databases">
        <authorList>
            <person name="Sun Q."/>
            <person name="Mori K."/>
        </authorList>
    </citation>
    <scope>NUCLEOTIDE SEQUENCE [LARGE SCALE GENOMIC DNA]</scope>
    <source>
        <strain evidence="12 13">KCTC 22789</strain>
    </source>
</reference>
<feature type="domain" description="Nucleotidyl transferase" evidence="9">
    <location>
        <begin position="6"/>
        <end position="283"/>
    </location>
</feature>
<dbReference type="GO" id="GO:0004475">
    <property type="term" value="F:mannose-1-phosphate guanylyltransferase (GTP) activity"/>
    <property type="evidence" value="ECO:0007669"/>
    <property type="project" value="UniProtKB-EC"/>
</dbReference>
<keyword evidence="4 12" id="KW-0548">Nucleotidyltransferase</keyword>
<dbReference type="SUPFAM" id="SSF53448">
    <property type="entry name" value="Nucleotide-diphospho-sugar transferases"/>
    <property type="match status" value="1"/>
</dbReference>
<dbReference type="SUPFAM" id="SSF51182">
    <property type="entry name" value="RmlC-like cupins"/>
    <property type="match status" value="1"/>
</dbReference>
<evidence type="ECO:0000313" key="12">
    <source>
        <dbReference type="EMBL" id="MFC0340673.1"/>
    </source>
</evidence>
<comment type="similarity">
    <text evidence="1 8">Belongs to the mannose-6-phosphate isomerase type 2 family.</text>
</comment>
<keyword evidence="5" id="KW-0547">Nucleotide-binding</keyword>
<dbReference type="EMBL" id="JBHLWE010000019">
    <property type="protein sequence ID" value="MFC0340673.1"/>
    <property type="molecule type" value="Genomic_DNA"/>
</dbReference>
<evidence type="ECO:0000259" key="11">
    <source>
        <dbReference type="Pfam" id="PF22640"/>
    </source>
</evidence>
<gene>
    <name evidence="12" type="ORF">ACFFII_07820</name>
</gene>
<dbReference type="InterPro" id="IPR049577">
    <property type="entry name" value="GMPP_N"/>
</dbReference>
<dbReference type="InterPro" id="IPR054566">
    <property type="entry name" value="ManC/GMP-like_b-helix"/>
</dbReference>
<evidence type="ECO:0000256" key="7">
    <source>
        <dbReference type="ARBA" id="ARBA00047343"/>
    </source>
</evidence>
<dbReference type="InterPro" id="IPR001538">
    <property type="entry name" value="Man6P_isomerase-2_C"/>
</dbReference>
<dbReference type="Proteomes" id="UP001589799">
    <property type="component" value="Unassembled WGS sequence"/>
</dbReference>
<feature type="domain" description="MannoseP isomerase/GMP-like beta-helix" evidence="11">
    <location>
        <begin position="298"/>
        <end position="352"/>
    </location>
</feature>
<dbReference type="Pfam" id="PF01050">
    <property type="entry name" value="MannoseP_isomer"/>
    <property type="match status" value="1"/>
</dbReference>
<dbReference type="PANTHER" id="PTHR46390">
    <property type="entry name" value="MANNOSE-1-PHOSPHATE GUANYLYLTRANSFERASE"/>
    <property type="match status" value="1"/>
</dbReference>